<evidence type="ECO:0000256" key="10">
    <source>
        <dbReference type="ARBA" id="ARBA00022840"/>
    </source>
</evidence>
<keyword evidence="17" id="KW-1185">Reference proteome</keyword>
<evidence type="ECO:0000259" key="15">
    <source>
        <dbReference type="PROSITE" id="PS50109"/>
    </source>
</evidence>
<dbReference type="PANTHER" id="PTHR45528:SF1">
    <property type="entry name" value="SENSOR HISTIDINE KINASE CPXA"/>
    <property type="match status" value="1"/>
</dbReference>
<evidence type="ECO:0000256" key="4">
    <source>
        <dbReference type="ARBA" id="ARBA00022475"/>
    </source>
</evidence>
<keyword evidence="8" id="KW-0547">Nucleotide-binding</keyword>
<evidence type="ECO:0000256" key="12">
    <source>
        <dbReference type="ARBA" id="ARBA00023012"/>
    </source>
</evidence>
<comment type="caution">
    <text evidence="16">The sequence shown here is derived from an EMBL/GenBank/DDBJ whole genome shotgun (WGS) entry which is preliminary data.</text>
</comment>
<comment type="catalytic activity">
    <reaction evidence="1">
        <text>ATP + protein L-histidine = ADP + protein N-phospho-L-histidine.</text>
        <dbReference type="EC" id="2.7.13.3"/>
    </reaction>
</comment>
<dbReference type="SUPFAM" id="SSF55874">
    <property type="entry name" value="ATPase domain of HSP90 chaperone/DNA topoisomerase II/histidine kinase"/>
    <property type="match status" value="1"/>
</dbReference>
<feature type="transmembrane region" description="Helical" evidence="14">
    <location>
        <begin position="12"/>
        <end position="35"/>
    </location>
</feature>
<dbReference type="InterPro" id="IPR050398">
    <property type="entry name" value="HssS/ArlS-like"/>
</dbReference>
<evidence type="ECO:0000256" key="3">
    <source>
        <dbReference type="ARBA" id="ARBA00012438"/>
    </source>
</evidence>
<feature type="transmembrane region" description="Helical" evidence="14">
    <location>
        <begin position="153"/>
        <end position="175"/>
    </location>
</feature>
<keyword evidence="6" id="KW-0808">Transferase</keyword>
<evidence type="ECO:0000256" key="11">
    <source>
        <dbReference type="ARBA" id="ARBA00022989"/>
    </source>
</evidence>
<dbReference type="InterPro" id="IPR036097">
    <property type="entry name" value="HisK_dim/P_sf"/>
</dbReference>
<keyword evidence="9 16" id="KW-0418">Kinase</keyword>
<dbReference type="InterPro" id="IPR004358">
    <property type="entry name" value="Sig_transdc_His_kin-like_C"/>
</dbReference>
<dbReference type="SUPFAM" id="SSF47384">
    <property type="entry name" value="Homodimeric domain of signal transducing histidine kinase"/>
    <property type="match status" value="1"/>
</dbReference>
<protein>
    <recommendedName>
        <fullName evidence="3">histidine kinase</fullName>
        <ecNumber evidence="3">2.7.13.3</ecNumber>
    </recommendedName>
</protein>
<dbReference type="GO" id="GO:0005524">
    <property type="term" value="F:ATP binding"/>
    <property type="evidence" value="ECO:0007669"/>
    <property type="project" value="UniProtKB-KW"/>
</dbReference>
<reference evidence="16 17" key="1">
    <citation type="journal article" date="2007" name="Int. J. Syst. Evol. Microbiol.">
        <title>Oceanobacillus profundus sp. nov., isolated from a deep-sea sediment core.</title>
        <authorList>
            <person name="Kim Y.G."/>
            <person name="Choi D.H."/>
            <person name="Hyun S."/>
            <person name="Cho B.C."/>
        </authorList>
    </citation>
    <scope>NUCLEOTIDE SEQUENCE [LARGE SCALE GENOMIC DNA]</scope>
    <source>
        <strain evidence="16 17">DSM 18246</strain>
    </source>
</reference>
<keyword evidence="12" id="KW-0902">Two-component regulatory system</keyword>
<dbReference type="Pfam" id="PF00512">
    <property type="entry name" value="HisKA"/>
    <property type="match status" value="1"/>
</dbReference>
<evidence type="ECO:0000256" key="8">
    <source>
        <dbReference type="ARBA" id="ARBA00022741"/>
    </source>
</evidence>
<comment type="subcellular location">
    <subcellularLocation>
        <location evidence="2">Cell membrane</location>
        <topology evidence="2">Multi-pass membrane protein</topology>
    </subcellularLocation>
</comment>
<dbReference type="InterPro" id="IPR003661">
    <property type="entry name" value="HisK_dim/P_dom"/>
</dbReference>
<dbReference type="InterPro" id="IPR003594">
    <property type="entry name" value="HATPase_dom"/>
</dbReference>
<dbReference type="EMBL" id="QWEH01000010">
    <property type="protein sequence ID" value="RHW30996.1"/>
    <property type="molecule type" value="Genomic_DNA"/>
</dbReference>
<dbReference type="PROSITE" id="PS50109">
    <property type="entry name" value="HIS_KIN"/>
    <property type="match status" value="1"/>
</dbReference>
<evidence type="ECO:0000256" key="14">
    <source>
        <dbReference type="SAM" id="Phobius"/>
    </source>
</evidence>
<keyword evidence="4" id="KW-1003">Cell membrane</keyword>
<keyword evidence="13 14" id="KW-0472">Membrane</keyword>
<keyword evidence="7 14" id="KW-0812">Transmembrane</keyword>
<organism evidence="16 17">
    <name type="scientific">Oceanobacillus profundus</name>
    <dbReference type="NCBI Taxonomy" id="372463"/>
    <lineage>
        <taxon>Bacteria</taxon>
        <taxon>Bacillati</taxon>
        <taxon>Bacillota</taxon>
        <taxon>Bacilli</taxon>
        <taxon>Bacillales</taxon>
        <taxon>Bacillaceae</taxon>
        <taxon>Oceanobacillus</taxon>
    </lineage>
</organism>
<evidence type="ECO:0000256" key="5">
    <source>
        <dbReference type="ARBA" id="ARBA00022553"/>
    </source>
</evidence>
<dbReference type="Gene3D" id="6.10.340.10">
    <property type="match status" value="1"/>
</dbReference>
<dbReference type="PANTHER" id="PTHR45528">
    <property type="entry name" value="SENSOR HISTIDINE KINASE CPXA"/>
    <property type="match status" value="1"/>
</dbReference>
<dbReference type="Gene3D" id="1.10.287.130">
    <property type="match status" value="1"/>
</dbReference>
<dbReference type="SMART" id="SM00388">
    <property type="entry name" value="HisKA"/>
    <property type="match status" value="1"/>
</dbReference>
<evidence type="ECO:0000256" key="7">
    <source>
        <dbReference type="ARBA" id="ARBA00022692"/>
    </source>
</evidence>
<gene>
    <name evidence="16" type="ORF">D1B32_14580</name>
</gene>
<dbReference type="RefSeq" id="WP_095311815.1">
    <property type="nucleotide sequence ID" value="NZ_JAMAWL010000008.1"/>
</dbReference>
<dbReference type="GO" id="GO:0000155">
    <property type="term" value="F:phosphorelay sensor kinase activity"/>
    <property type="evidence" value="ECO:0007669"/>
    <property type="project" value="InterPro"/>
</dbReference>
<keyword evidence="5" id="KW-0597">Phosphoprotein</keyword>
<dbReference type="InterPro" id="IPR005467">
    <property type="entry name" value="His_kinase_dom"/>
</dbReference>
<dbReference type="CDD" id="cd00082">
    <property type="entry name" value="HisKA"/>
    <property type="match status" value="1"/>
</dbReference>
<dbReference type="SMART" id="SM00387">
    <property type="entry name" value="HATPase_c"/>
    <property type="match status" value="1"/>
</dbReference>
<dbReference type="FunFam" id="1.10.287.130:FF:000001">
    <property type="entry name" value="Two-component sensor histidine kinase"/>
    <property type="match status" value="1"/>
</dbReference>
<dbReference type="AlphaFoldDB" id="A0A417YEA6"/>
<dbReference type="Pfam" id="PF02518">
    <property type="entry name" value="HATPase_c"/>
    <property type="match status" value="1"/>
</dbReference>
<proteinExistence type="predicted"/>
<keyword evidence="10" id="KW-0067">ATP-binding</keyword>
<dbReference type="Gene3D" id="3.30.565.10">
    <property type="entry name" value="Histidine kinase-like ATPase, C-terminal domain"/>
    <property type="match status" value="1"/>
</dbReference>
<feature type="domain" description="Histidine kinase" evidence="15">
    <location>
        <begin position="237"/>
        <end position="445"/>
    </location>
</feature>
<dbReference type="PRINTS" id="PR00344">
    <property type="entry name" value="BCTRLSENSOR"/>
</dbReference>
<dbReference type="InterPro" id="IPR036890">
    <property type="entry name" value="HATPase_C_sf"/>
</dbReference>
<sequence>MKLQSQLNAAFTTLLLVIMAAASYVIYSLILDLLIQDEQRQLKETGELLVSFLNEQFETVGDYRQFYEFLEDQDLQLFLYDRNRDAVLMSTMSAPVASDFFESNNFSATDQTLWEYGNERFVTSRILFYPEISGLELILLTPMHDLTVVQQSFFVRLLLVFLIGAAAAVLLSYFMTNKLVTPLSQLKGELKKIEKRKFNEMNRVKATGEIKEVEQSVYEMAKELERYMNSQQTFFQNASHELKTPLMTIQGYAEGIKDGIFEDKEQEKGLEVMVSEVKRLKEIINEMILLAKLDSEPSSYTPTAIEGELLIAQVVDRVIPLINERGIHLHHHVDENIEFVADEEKFLRALLNIVFNGIRHAKSEVSIRVIQEKRYVAIIIEDDGEGIEEEQAEQIFHRFVKGKDGETGLGLAIARAIVEQSNGKIVVGKSELGGAKFEVHLFQERKGMDKG</sequence>
<evidence type="ECO:0000313" key="17">
    <source>
        <dbReference type="Proteomes" id="UP000285456"/>
    </source>
</evidence>
<evidence type="ECO:0000256" key="2">
    <source>
        <dbReference type="ARBA" id="ARBA00004651"/>
    </source>
</evidence>
<dbReference type="Proteomes" id="UP000285456">
    <property type="component" value="Unassembled WGS sequence"/>
</dbReference>
<evidence type="ECO:0000256" key="13">
    <source>
        <dbReference type="ARBA" id="ARBA00023136"/>
    </source>
</evidence>
<evidence type="ECO:0000313" key="16">
    <source>
        <dbReference type="EMBL" id="RHW30996.1"/>
    </source>
</evidence>
<evidence type="ECO:0000256" key="9">
    <source>
        <dbReference type="ARBA" id="ARBA00022777"/>
    </source>
</evidence>
<evidence type="ECO:0000256" key="6">
    <source>
        <dbReference type="ARBA" id="ARBA00022679"/>
    </source>
</evidence>
<keyword evidence="11 14" id="KW-1133">Transmembrane helix</keyword>
<evidence type="ECO:0000256" key="1">
    <source>
        <dbReference type="ARBA" id="ARBA00000085"/>
    </source>
</evidence>
<name>A0A417YEA6_9BACI</name>
<accession>A0A417YEA6</accession>
<dbReference type="GO" id="GO:0005886">
    <property type="term" value="C:plasma membrane"/>
    <property type="evidence" value="ECO:0007669"/>
    <property type="project" value="UniProtKB-SubCell"/>
</dbReference>
<dbReference type="OrthoDB" id="9780718at2"/>
<dbReference type="EC" id="2.7.13.3" evidence="3"/>